<dbReference type="PROSITE" id="PS00092">
    <property type="entry name" value="N6_MTASE"/>
    <property type="match status" value="1"/>
</dbReference>
<protein>
    <recommendedName>
        <fullName evidence="5">Release factor glutamine methyltransferase</fullName>
        <shortName evidence="5">RF MTase</shortName>
        <ecNumber evidence="5">2.1.1.297</ecNumber>
    </recommendedName>
    <alternativeName>
        <fullName evidence="5">N5-glutamine methyltransferase PrmC</fullName>
    </alternativeName>
    <alternativeName>
        <fullName evidence="5">Protein-(glutamine-N5) MTase PrmC</fullName>
    </alternativeName>
    <alternativeName>
        <fullName evidence="5">Protein-glutamine N-methyltransferase PrmC</fullName>
    </alternativeName>
</protein>
<comment type="similarity">
    <text evidence="5">Belongs to the protein N5-glutamine methyltransferase family. PrmC subfamily.</text>
</comment>
<evidence type="ECO:0000259" key="6">
    <source>
        <dbReference type="Pfam" id="PF05175"/>
    </source>
</evidence>
<dbReference type="SUPFAM" id="SSF53335">
    <property type="entry name" value="S-adenosyl-L-methionine-dependent methyltransferases"/>
    <property type="match status" value="1"/>
</dbReference>
<sequence>MIWKRYEALKWASSFLKSYKRDDNIGEILLCDRLGLTRTDLLANIREPLPDADAVWLKERVTEHALKGTPVQYMIGQAPFYGRRFKVTPDVLIPRPETEELVYRVGVWAGRFFGTGSRLSVCDIGTGSGAIAVTLALEHDGWQMTAVDVSAKALSVAEENAAALGAPVTFRLGSLLEPLEGRPFDVLVSNPPYVSRPEMRELSDTVKDYEPHLALFGGEDGLDFYRRILQALPSVFGHKPYFLLAFEIGASQGRAVESLVKQVFPDRIEDLAVEKDLSGRDRNVMAVIRIN</sequence>
<dbReference type="Gene3D" id="1.10.8.10">
    <property type="entry name" value="DNA helicase RuvA subunit, C-terminal domain"/>
    <property type="match status" value="1"/>
</dbReference>
<reference evidence="8" key="1">
    <citation type="journal article" date="2014" name="Int. J. Syst. Evol. Microbiol.">
        <title>Complete genome sequence of Corynebacterium casei LMG S-19264T (=DSM 44701T), isolated from a smear-ripened cheese.</title>
        <authorList>
            <consortium name="US DOE Joint Genome Institute (JGI-PGF)"/>
            <person name="Walter F."/>
            <person name="Albersmeier A."/>
            <person name="Kalinowski J."/>
            <person name="Ruckert C."/>
        </authorList>
    </citation>
    <scope>NUCLEOTIDE SEQUENCE</scope>
    <source>
        <strain evidence="8">JCM 15325</strain>
    </source>
</reference>
<feature type="binding site" evidence="5">
    <location>
        <position position="148"/>
    </location>
    <ligand>
        <name>S-adenosyl-L-methionine</name>
        <dbReference type="ChEBI" id="CHEBI:59789"/>
    </ligand>
</feature>
<evidence type="ECO:0000256" key="3">
    <source>
        <dbReference type="ARBA" id="ARBA00022691"/>
    </source>
</evidence>
<dbReference type="RefSeq" id="WP_188802281.1">
    <property type="nucleotide sequence ID" value="NZ_BMOK01000004.1"/>
</dbReference>
<dbReference type="InterPro" id="IPR004556">
    <property type="entry name" value="HemK-like"/>
</dbReference>
<evidence type="ECO:0000313" key="9">
    <source>
        <dbReference type="Proteomes" id="UP000654670"/>
    </source>
</evidence>
<evidence type="ECO:0000256" key="1">
    <source>
        <dbReference type="ARBA" id="ARBA00022603"/>
    </source>
</evidence>
<comment type="caution">
    <text evidence="5">Lacks conserved residue(s) required for the propagation of feature annotation.</text>
</comment>
<gene>
    <name evidence="5 8" type="primary">prmC</name>
    <name evidence="8" type="ORF">GCM10007968_13080</name>
</gene>
<evidence type="ECO:0000256" key="4">
    <source>
        <dbReference type="ARBA" id="ARBA00048391"/>
    </source>
</evidence>
<dbReference type="InterPro" id="IPR050320">
    <property type="entry name" value="N5-glutamine_MTase"/>
</dbReference>
<dbReference type="GO" id="GO:0102559">
    <property type="term" value="F:peptide chain release factor N(5)-glutamine methyltransferase activity"/>
    <property type="evidence" value="ECO:0007669"/>
    <property type="project" value="UniProtKB-EC"/>
</dbReference>
<dbReference type="HAMAP" id="MF_02126">
    <property type="entry name" value="RF_methyltr_PrmC"/>
    <property type="match status" value="1"/>
</dbReference>
<feature type="binding site" evidence="5">
    <location>
        <begin position="125"/>
        <end position="129"/>
    </location>
    <ligand>
        <name>S-adenosyl-L-methionine</name>
        <dbReference type="ChEBI" id="CHEBI:59789"/>
    </ligand>
</feature>
<dbReference type="EC" id="2.1.1.297" evidence="5"/>
<dbReference type="Gene3D" id="3.40.50.150">
    <property type="entry name" value="Vaccinia Virus protein VP39"/>
    <property type="match status" value="1"/>
</dbReference>
<dbReference type="InterPro" id="IPR007848">
    <property type="entry name" value="Small_mtfrase_dom"/>
</dbReference>
<dbReference type="InterPro" id="IPR019874">
    <property type="entry name" value="RF_methyltr_PrmC"/>
</dbReference>
<dbReference type="PANTHER" id="PTHR18895:SF74">
    <property type="entry name" value="MTRF1L RELEASE FACTOR GLUTAMINE METHYLTRANSFERASE"/>
    <property type="match status" value="1"/>
</dbReference>
<feature type="domain" description="Methyltransferase small" evidence="6">
    <location>
        <begin position="120"/>
        <end position="196"/>
    </location>
</feature>
<name>A0A917S1A2_9BACL</name>
<accession>A0A917S1A2</accession>
<feature type="binding site" evidence="5">
    <location>
        <position position="190"/>
    </location>
    <ligand>
        <name>S-adenosyl-L-methionine</name>
        <dbReference type="ChEBI" id="CHEBI:59789"/>
    </ligand>
</feature>
<organism evidence="8 9">
    <name type="scientific">Sporolactobacillus putidus</name>
    <dbReference type="NCBI Taxonomy" id="492735"/>
    <lineage>
        <taxon>Bacteria</taxon>
        <taxon>Bacillati</taxon>
        <taxon>Bacillota</taxon>
        <taxon>Bacilli</taxon>
        <taxon>Bacillales</taxon>
        <taxon>Sporolactobacillaceae</taxon>
        <taxon>Sporolactobacillus</taxon>
    </lineage>
</organism>
<dbReference type="Pfam" id="PF17827">
    <property type="entry name" value="PrmC_N"/>
    <property type="match status" value="1"/>
</dbReference>
<evidence type="ECO:0000256" key="5">
    <source>
        <dbReference type="HAMAP-Rule" id="MF_02126"/>
    </source>
</evidence>
<comment type="catalytic activity">
    <reaction evidence="4 5">
        <text>L-glutaminyl-[peptide chain release factor] + S-adenosyl-L-methionine = N(5)-methyl-L-glutaminyl-[peptide chain release factor] + S-adenosyl-L-homocysteine + H(+)</text>
        <dbReference type="Rhea" id="RHEA:42896"/>
        <dbReference type="Rhea" id="RHEA-COMP:10271"/>
        <dbReference type="Rhea" id="RHEA-COMP:10272"/>
        <dbReference type="ChEBI" id="CHEBI:15378"/>
        <dbReference type="ChEBI" id="CHEBI:30011"/>
        <dbReference type="ChEBI" id="CHEBI:57856"/>
        <dbReference type="ChEBI" id="CHEBI:59789"/>
        <dbReference type="ChEBI" id="CHEBI:61891"/>
        <dbReference type="EC" id="2.1.1.297"/>
    </reaction>
</comment>
<dbReference type="NCBIfam" id="TIGR00536">
    <property type="entry name" value="hemK_fam"/>
    <property type="match status" value="1"/>
</dbReference>
<dbReference type="InterPro" id="IPR002052">
    <property type="entry name" value="DNA_methylase_N6_adenine_CS"/>
</dbReference>
<keyword evidence="9" id="KW-1185">Reference proteome</keyword>
<dbReference type="InterPro" id="IPR040758">
    <property type="entry name" value="PrmC_N"/>
</dbReference>
<dbReference type="PANTHER" id="PTHR18895">
    <property type="entry name" value="HEMK METHYLTRANSFERASE"/>
    <property type="match status" value="1"/>
</dbReference>
<comment type="caution">
    <text evidence="8">The sequence shown here is derived from an EMBL/GenBank/DDBJ whole genome shotgun (WGS) entry which is preliminary data.</text>
</comment>
<dbReference type="InterPro" id="IPR029063">
    <property type="entry name" value="SAM-dependent_MTases_sf"/>
</dbReference>
<keyword evidence="1 5" id="KW-0489">Methyltransferase</keyword>
<dbReference type="CDD" id="cd02440">
    <property type="entry name" value="AdoMet_MTases"/>
    <property type="match status" value="1"/>
</dbReference>
<dbReference type="Pfam" id="PF05175">
    <property type="entry name" value="MTS"/>
    <property type="match status" value="1"/>
</dbReference>
<dbReference type="GO" id="GO:0003676">
    <property type="term" value="F:nucleic acid binding"/>
    <property type="evidence" value="ECO:0007669"/>
    <property type="project" value="InterPro"/>
</dbReference>
<feature type="binding site" evidence="5">
    <location>
        <begin position="190"/>
        <end position="193"/>
    </location>
    <ligand>
        <name>substrate</name>
    </ligand>
</feature>
<keyword evidence="3 5" id="KW-0949">S-adenosyl-L-methionine</keyword>
<keyword evidence="2 5" id="KW-0808">Transferase</keyword>
<reference evidence="8" key="2">
    <citation type="submission" date="2020-09" db="EMBL/GenBank/DDBJ databases">
        <authorList>
            <person name="Sun Q."/>
            <person name="Ohkuma M."/>
        </authorList>
    </citation>
    <scope>NUCLEOTIDE SEQUENCE</scope>
    <source>
        <strain evidence="8">JCM 15325</strain>
    </source>
</reference>
<dbReference type="NCBIfam" id="TIGR03534">
    <property type="entry name" value="RF_mod_PrmC"/>
    <property type="match status" value="1"/>
</dbReference>
<evidence type="ECO:0000259" key="7">
    <source>
        <dbReference type="Pfam" id="PF17827"/>
    </source>
</evidence>
<feature type="domain" description="Release factor glutamine methyltransferase N-terminal" evidence="7">
    <location>
        <begin position="7"/>
        <end position="76"/>
    </location>
</feature>
<evidence type="ECO:0000313" key="8">
    <source>
        <dbReference type="EMBL" id="GGL50233.1"/>
    </source>
</evidence>
<proteinExistence type="inferred from homology"/>
<comment type="function">
    <text evidence="5">Methylates the class 1 translation termination release factors RF1/PrfA and RF2/PrfB on the glutamine residue of the universally conserved GGQ motif.</text>
</comment>
<dbReference type="GO" id="GO:0032259">
    <property type="term" value="P:methylation"/>
    <property type="evidence" value="ECO:0007669"/>
    <property type="project" value="UniProtKB-KW"/>
</dbReference>
<dbReference type="EMBL" id="BMOK01000004">
    <property type="protein sequence ID" value="GGL50233.1"/>
    <property type="molecule type" value="Genomic_DNA"/>
</dbReference>
<dbReference type="AlphaFoldDB" id="A0A917S1A2"/>
<evidence type="ECO:0000256" key="2">
    <source>
        <dbReference type="ARBA" id="ARBA00022679"/>
    </source>
</evidence>
<dbReference type="Proteomes" id="UP000654670">
    <property type="component" value="Unassembled WGS sequence"/>
</dbReference>